<dbReference type="PROSITE" id="PS50005">
    <property type="entry name" value="TPR"/>
    <property type="match status" value="2"/>
</dbReference>
<dbReference type="Proteomes" id="UP001369082">
    <property type="component" value="Unassembled WGS sequence"/>
</dbReference>
<accession>A0ABU9GRG1</accession>
<dbReference type="InterPro" id="IPR019734">
    <property type="entry name" value="TPR_rpt"/>
</dbReference>
<gene>
    <name evidence="3" type="primary">pilW</name>
    <name evidence="3" type="ORF">V6256_09735</name>
</gene>
<organism evidence="3 4">
    <name type="scientific">Psychromonas aquatilis</name>
    <dbReference type="NCBI Taxonomy" id="2005072"/>
    <lineage>
        <taxon>Bacteria</taxon>
        <taxon>Pseudomonadati</taxon>
        <taxon>Pseudomonadota</taxon>
        <taxon>Gammaproteobacteria</taxon>
        <taxon>Alteromonadales</taxon>
        <taxon>Psychromonadaceae</taxon>
        <taxon>Psychromonas</taxon>
    </lineage>
</organism>
<evidence type="ECO:0000256" key="1">
    <source>
        <dbReference type="PROSITE-ProRule" id="PRU00339"/>
    </source>
</evidence>
<name>A0ABU9GRG1_9GAMM</name>
<proteinExistence type="predicted"/>
<protein>
    <submittedName>
        <fullName evidence="3">Type IV pilus biogenesis/stability protein PilW</fullName>
    </submittedName>
</protein>
<dbReference type="InterPro" id="IPR013360">
    <property type="entry name" value="Pilus_4_PilW"/>
</dbReference>
<evidence type="ECO:0000313" key="4">
    <source>
        <dbReference type="Proteomes" id="UP001369082"/>
    </source>
</evidence>
<dbReference type="SUPFAM" id="SSF48452">
    <property type="entry name" value="TPR-like"/>
    <property type="match status" value="1"/>
</dbReference>
<dbReference type="EMBL" id="JBAKAZ010000033">
    <property type="protein sequence ID" value="MEL0629889.1"/>
    <property type="molecule type" value="Genomic_DNA"/>
</dbReference>
<feature type="repeat" description="TPR" evidence="1">
    <location>
        <begin position="42"/>
        <end position="75"/>
    </location>
</feature>
<sequence>MYFLILTLSSIFILSACVSSETTTMLNTPVAQKQTFDPVAAADTRIKLALLYLQNKQMQLAKENLDTALGYQPNDAKIYRVYAYYFQQVNETDKAEAFYKKSLYLDDSNGDTYNNYGTFLCALERYDEAEAAFLEAINSKNYAKIARSYANAAICAEKGGFNQKAIHYYESALSYSPNSYELYLSLAKLNITEKHYKAAETNLFMFQKHSTVTAESLWEWMRLSYASGNKASFTRYSEQLLEQFPESQQALNYLNNGYYD</sequence>
<keyword evidence="2" id="KW-0732">Signal</keyword>
<evidence type="ECO:0000256" key="2">
    <source>
        <dbReference type="SAM" id="SignalP"/>
    </source>
</evidence>
<dbReference type="SMART" id="SM00028">
    <property type="entry name" value="TPR"/>
    <property type="match status" value="4"/>
</dbReference>
<feature type="repeat" description="TPR" evidence="1">
    <location>
        <begin position="76"/>
        <end position="109"/>
    </location>
</feature>
<comment type="caution">
    <text evidence="3">The sequence shown here is derived from an EMBL/GenBank/DDBJ whole genome shotgun (WGS) entry which is preliminary data.</text>
</comment>
<dbReference type="NCBIfam" id="TIGR02521">
    <property type="entry name" value="type_IV_pilW"/>
    <property type="match status" value="1"/>
</dbReference>
<dbReference type="Gene3D" id="1.25.40.10">
    <property type="entry name" value="Tetratricopeptide repeat domain"/>
    <property type="match status" value="1"/>
</dbReference>
<evidence type="ECO:0000313" key="3">
    <source>
        <dbReference type="EMBL" id="MEL0629889.1"/>
    </source>
</evidence>
<dbReference type="Pfam" id="PF13431">
    <property type="entry name" value="TPR_17"/>
    <property type="match status" value="1"/>
</dbReference>
<keyword evidence="4" id="KW-1185">Reference proteome</keyword>
<dbReference type="RefSeq" id="WP_341598022.1">
    <property type="nucleotide sequence ID" value="NZ_JBAKAZ010000033.1"/>
</dbReference>
<feature type="signal peptide" evidence="2">
    <location>
        <begin position="1"/>
        <end position="16"/>
    </location>
</feature>
<feature type="chain" id="PRO_5045137938" evidence="2">
    <location>
        <begin position="17"/>
        <end position="260"/>
    </location>
</feature>
<dbReference type="Pfam" id="PF13181">
    <property type="entry name" value="TPR_8"/>
    <property type="match status" value="1"/>
</dbReference>
<dbReference type="InterPro" id="IPR011990">
    <property type="entry name" value="TPR-like_helical_dom_sf"/>
</dbReference>
<reference evidence="3 4" key="1">
    <citation type="submission" date="2024-02" db="EMBL/GenBank/DDBJ databases">
        <title>Bacteria isolated from the canopy kelp, Nereocystis luetkeana.</title>
        <authorList>
            <person name="Pfister C.A."/>
            <person name="Younker I.T."/>
            <person name="Light S.H."/>
        </authorList>
    </citation>
    <scope>NUCLEOTIDE SEQUENCE [LARGE SCALE GENOMIC DNA]</scope>
    <source>
        <strain evidence="3 4">TI.1.05</strain>
    </source>
</reference>
<keyword evidence="1" id="KW-0802">TPR repeat</keyword>